<dbReference type="GeneID" id="36329254"/>
<dbReference type="OrthoDB" id="10273968at2759"/>
<protein>
    <submittedName>
        <fullName evidence="1">Uncharacterized protein</fullName>
    </submittedName>
</protein>
<organism evidence="1 2">
    <name type="scientific">Postia placenta MAD-698-R-SB12</name>
    <dbReference type="NCBI Taxonomy" id="670580"/>
    <lineage>
        <taxon>Eukaryota</taxon>
        <taxon>Fungi</taxon>
        <taxon>Dikarya</taxon>
        <taxon>Basidiomycota</taxon>
        <taxon>Agaricomycotina</taxon>
        <taxon>Agaricomycetes</taxon>
        <taxon>Polyporales</taxon>
        <taxon>Adustoporiaceae</taxon>
        <taxon>Rhodonia</taxon>
    </lineage>
</organism>
<evidence type="ECO:0000313" key="2">
    <source>
        <dbReference type="Proteomes" id="UP000194127"/>
    </source>
</evidence>
<dbReference type="Proteomes" id="UP000194127">
    <property type="component" value="Unassembled WGS sequence"/>
</dbReference>
<dbReference type="RefSeq" id="XP_024342767.1">
    <property type="nucleotide sequence ID" value="XM_024484305.1"/>
</dbReference>
<accession>A0A1X6NC58</accession>
<dbReference type="EMBL" id="KZ110592">
    <property type="protein sequence ID" value="OSX65973.1"/>
    <property type="molecule type" value="Genomic_DNA"/>
</dbReference>
<name>A0A1X6NC58_9APHY</name>
<sequence length="914" mass="101835">MPRGVQRAPGDGRGVLRGRDGIQECREVEHIKVDVFGGRLRCWGGPETLDIIGGAQEDGRRPIPHLATFPSRFAWRWPCVKELRVYNAASQAQDFDLNAVVRNLAVCWITDLNFYDLIRAMPLIDPTKAHHIEFVSVKSAWTNLAMEWMASCLCKNALYGMLPGLDPSLARSLIFGVARNFRSDVKGCSHFYHTPADVLVPEESSSSREWILRGLLAMVHYTQDIVNAMELCALIAIDSITKATVSLTPAPHNADEALSEHSYYQIQGIVVNTWKSTQNEAGAHTRRTPSGSEMPHSRPRIAVVLQILSRLGHSGNFELRSANVAGLQISEVKERQRGMYNRIGIALAAWSPRFELQTADAWAGVEPQEYEWNLRYEPRNALVKEAARIDFSVTIHAIKPDVETPKIVVPASLSAMLCNNEDEPGTNPYNRTEDLALRLFGHSGSQARREALYTMVQPFPNEIWLDIFKSLFEDGEYDALERCRVVDASGGKLRRWGGPERVSVNGGHGEDGRRPIPHLATFASRFAGRWPRVDELSTDNAVWRTRDLDVDAVLRDLAVSSITELYLYDIIFPSISTLGRLASPWSVVRELTLDAVTFPSVTTFARLLSCAFVKHGFDLRSVPVHFGLPLQLADVDLTHAFCIYSDPDSVADLVEFFIATGLGKSLRRINASLSSFLRVASEIDAALSRLVEYSAQSLRHLSLHSSSLRQNWVHQNYSAAPYFNVSENTCLERLDLTVQFAHGNRSHLCAPVSEIMSQITSTHISRIQVKFISCHHTGARLDVDLGELMDGIPQLDDILSGPIFDGLTNVVVDVRTLDRSNVRDEHSAHELTLCLPRLDARGILGIWFNGILYAARIGMHWDDDTGGLRRRGIERVAAQDAVVTNEETNAEDDRRTQSPTTGAILHEVAAYVDA</sequence>
<evidence type="ECO:0000313" key="1">
    <source>
        <dbReference type="EMBL" id="OSX65973.1"/>
    </source>
</evidence>
<keyword evidence="2" id="KW-1185">Reference proteome</keyword>
<gene>
    <name evidence="1" type="ORF">POSPLADRAFT_1133143</name>
</gene>
<dbReference type="AlphaFoldDB" id="A0A1X6NC58"/>
<proteinExistence type="predicted"/>
<reference evidence="1 2" key="1">
    <citation type="submission" date="2017-04" db="EMBL/GenBank/DDBJ databases">
        <title>Genome Sequence of the Model Brown-Rot Fungus Postia placenta SB12.</title>
        <authorList>
            <consortium name="DOE Joint Genome Institute"/>
            <person name="Gaskell J."/>
            <person name="Kersten P."/>
            <person name="Larrondo L.F."/>
            <person name="Canessa P."/>
            <person name="Martinez D."/>
            <person name="Hibbett D."/>
            <person name="Schmoll M."/>
            <person name="Kubicek C.P."/>
            <person name="Martinez A.T."/>
            <person name="Yadav J."/>
            <person name="Master E."/>
            <person name="Magnuson J.K."/>
            <person name="James T."/>
            <person name="Yaver D."/>
            <person name="Berka R."/>
            <person name="Labutti K."/>
            <person name="Lipzen A."/>
            <person name="Aerts A."/>
            <person name="Barry K."/>
            <person name="Henrissat B."/>
            <person name="Blanchette R."/>
            <person name="Grigoriev I."/>
            <person name="Cullen D."/>
        </authorList>
    </citation>
    <scope>NUCLEOTIDE SEQUENCE [LARGE SCALE GENOMIC DNA]</scope>
    <source>
        <strain evidence="1 2">MAD-698-R-SB12</strain>
    </source>
</reference>